<dbReference type="STRING" id="1915.SLINC_6774"/>
<dbReference type="Gene3D" id="3.40.50.720">
    <property type="entry name" value="NAD(P)-binding Rossmann-like Domain"/>
    <property type="match status" value="1"/>
</dbReference>
<gene>
    <name evidence="4" type="ORF">SLINC_6774</name>
</gene>
<dbReference type="InterPro" id="IPR020904">
    <property type="entry name" value="Sc_DH/Rdtase_CS"/>
</dbReference>
<comment type="similarity">
    <text evidence="1 3">Belongs to the short-chain dehydrogenases/reductases (SDR) family.</text>
</comment>
<dbReference type="PANTHER" id="PTHR42901">
    <property type="entry name" value="ALCOHOL DEHYDROGENASE"/>
    <property type="match status" value="1"/>
</dbReference>
<evidence type="ECO:0000256" key="2">
    <source>
        <dbReference type="ARBA" id="ARBA00023002"/>
    </source>
</evidence>
<dbReference type="SUPFAM" id="SSF51735">
    <property type="entry name" value="NAD(P)-binding Rossmann-fold domains"/>
    <property type="match status" value="1"/>
</dbReference>
<dbReference type="Pfam" id="PF00106">
    <property type="entry name" value="adh_short"/>
    <property type="match status" value="1"/>
</dbReference>
<sequence>MARDKEQLLHIAEGLKGYGARVDIIEADLTERADRRNIEAQVKRTGLAVDVLINSAGAATRTSIPECDLDTEFAHMELNVVSVVDLCRRFVNDMISRNSGAILNVASTAAFRPMPGQGTYAASKAFVLAFTSTLRLELQDSAVTVTALCPGPVATDFARRAGVGDEEIMKIPSIMWESADDVAAMAVDAMDRAAELCIPGRANVADATLALARTRQQASQAVSSLT</sequence>
<keyword evidence="2" id="KW-0560">Oxidoreductase</keyword>
<organism evidence="4 5">
    <name type="scientific">Streptomyces lincolnensis</name>
    <dbReference type="NCBI Taxonomy" id="1915"/>
    <lineage>
        <taxon>Bacteria</taxon>
        <taxon>Bacillati</taxon>
        <taxon>Actinomycetota</taxon>
        <taxon>Actinomycetes</taxon>
        <taxon>Kitasatosporales</taxon>
        <taxon>Streptomycetaceae</taxon>
        <taxon>Streptomyces</taxon>
    </lineage>
</organism>
<dbReference type="AlphaFoldDB" id="A0A1B1MK76"/>
<dbReference type="CDD" id="cd05233">
    <property type="entry name" value="SDR_c"/>
    <property type="match status" value="1"/>
</dbReference>
<dbReference type="PANTHER" id="PTHR42901:SF1">
    <property type="entry name" value="ALCOHOL DEHYDROGENASE"/>
    <property type="match status" value="1"/>
</dbReference>
<evidence type="ECO:0000256" key="1">
    <source>
        <dbReference type="ARBA" id="ARBA00006484"/>
    </source>
</evidence>
<dbReference type="KEGG" id="sls:SLINC_6774"/>
<dbReference type="InterPro" id="IPR002347">
    <property type="entry name" value="SDR_fam"/>
</dbReference>
<evidence type="ECO:0000256" key="3">
    <source>
        <dbReference type="RuleBase" id="RU000363"/>
    </source>
</evidence>
<dbReference type="GO" id="GO:0016491">
    <property type="term" value="F:oxidoreductase activity"/>
    <property type="evidence" value="ECO:0007669"/>
    <property type="project" value="UniProtKB-KW"/>
</dbReference>
<evidence type="ECO:0000313" key="4">
    <source>
        <dbReference type="EMBL" id="ANS68998.1"/>
    </source>
</evidence>
<dbReference type="Proteomes" id="UP000092598">
    <property type="component" value="Chromosome"/>
</dbReference>
<accession>A0A1B1MK76</accession>
<dbReference type="PRINTS" id="PR00081">
    <property type="entry name" value="GDHRDH"/>
</dbReference>
<dbReference type="EMBL" id="CP016438">
    <property type="protein sequence ID" value="ANS68998.1"/>
    <property type="molecule type" value="Genomic_DNA"/>
</dbReference>
<reference evidence="4 5" key="1">
    <citation type="submission" date="2016-07" db="EMBL/GenBank/DDBJ databases">
        <title>Enhancement of antibiotic productionsby engineered nitrateutilization in actinobacteria.</title>
        <authorList>
            <person name="Meng S.C."/>
        </authorList>
    </citation>
    <scope>NUCLEOTIDE SEQUENCE [LARGE SCALE GENOMIC DNA]</scope>
    <source>
        <strain evidence="4 5">NRRL 2936</strain>
    </source>
</reference>
<protein>
    <submittedName>
        <fullName evidence="4">Putative oxidoreductase</fullName>
    </submittedName>
</protein>
<dbReference type="InterPro" id="IPR036291">
    <property type="entry name" value="NAD(P)-bd_dom_sf"/>
</dbReference>
<proteinExistence type="inferred from homology"/>
<evidence type="ECO:0000313" key="5">
    <source>
        <dbReference type="Proteomes" id="UP000092598"/>
    </source>
</evidence>
<keyword evidence="5" id="KW-1185">Reference proteome</keyword>
<name>A0A1B1MK76_STRLN</name>
<dbReference type="PROSITE" id="PS00061">
    <property type="entry name" value="ADH_SHORT"/>
    <property type="match status" value="1"/>
</dbReference>
<dbReference type="PRINTS" id="PR00080">
    <property type="entry name" value="SDRFAMILY"/>
</dbReference>